<dbReference type="RefSeq" id="WP_131527784.1">
    <property type="nucleotide sequence ID" value="NZ_SJSO01000003.1"/>
</dbReference>
<name>A0A4R0Q2V2_9SPHI</name>
<protein>
    <submittedName>
        <fullName evidence="1">Nuclear transport factor 2 family protein</fullName>
    </submittedName>
</protein>
<evidence type="ECO:0000313" key="2">
    <source>
        <dbReference type="Proteomes" id="UP000293925"/>
    </source>
</evidence>
<accession>A0A4R0Q2V2</accession>
<comment type="caution">
    <text evidence="1">The sequence shown here is derived from an EMBL/GenBank/DDBJ whole genome shotgun (WGS) entry which is preliminary data.</text>
</comment>
<dbReference type="EMBL" id="SJSO01000003">
    <property type="protein sequence ID" value="TCD28683.1"/>
    <property type="molecule type" value="Genomic_DNA"/>
</dbReference>
<evidence type="ECO:0000313" key="1">
    <source>
        <dbReference type="EMBL" id="TCD28683.1"/>
    </source>
</evidence>
<dbReference type="AlphaFoldDB" id="A0A4R0Q2V2"/>
<dbReference type="Proteomes" id="UP000293925">
    <property type="component" value="Unassembled WGS sequence"/>
</dbReference>
<dbReference type="OrthoDB" id="9812089at2"/>
<gene>
    <name evidence="1" type="ORF">EZ456_04670</name>
</gene>
<proteinExistence type="predicted"/>
<dbReference type="SUPFAM" id="SSF54427">
    <property type="entry name" value="NTF2-like"/>
    <property type="match status" value="1"/>
</dbReference>
<keyword evidence="2" id="KW-1185">Reference proteome</keyword>
<sequence length="119" mass="14075">MTNKEIGIKITNEIFFNRNSNAIEAYCNEHYLKQNPSTINGHQCLTDLLKHSPENDFRLFKGIFIESNDLVISHSHLKRPGKPRLMVLIIFRFENNKIAEHWVWLKNRFVPLRLRTMAV</sequence>
<organism evidence="1 2">
    <name type="scientific">Pedobacter psychrodurus</name>
    <dbReference type="NCBI Taxonomy" id="2530456"/>
    <lineage>
        <taxon>Bacteria</taxon>
        <taxon>Pseudomonadati</taxon>
        <taxon>Bacteroidota</taxon>
        <taxon>Sphingobacteriia</taxon>
        <taxon>Sphingobacteriales</taxon>
        <taxon>Sphingobacteriaceae</taxon>
        <taxon>Pedobacter</taxon>
    </lineage>
</organism>
<reference evidence="1 2" key="1">
    <citation type="submission" date="2019-02" db="EMBL/GenBank/DDBJ databases">
        <title>Pedobacter sp. RP-3-21 sp. nov., isolated from Arctic soil.</title>
        <authorList>
            <person name="Dahal R.H."/>
        </authorList>
    </citation>
    <scope>NUCLEOTIDE SEQUENCE [LARGE SCALE GENOMIC DNA]</scope>
    <source>
        <strain evidence="1 2">RP-3-21</strain>
    </source>
</reference>
<dbReference type="Gene3D" id="3.10.450.50">
    <property type="match status" value="1"/>
</dbReference>
<dbReference type="InterPro" id="IPR032710">
    <property type="entry name" value="NTF2-like_dom_sf"/>
</dbReference>